<keyword evidence="2" id="KW-0808">Transferase</keyword>
<dbReference type="SUPFAM" id="SSF53790">
    <property type="entry name" value="Tetrapyrrole methylase"/>
    <property type="match status" value="1"/>
</dbReference>
<organism evidence="6 7">
    <name type="scientific">Coccomyxa viridis</name>
    <dbReference type="NCBI Taxonomy" id="1274662"/>
    <lineage>
        <taxon>Eukaryota</taxon>
        <taxon>Viridiplantae</taxon>
        <taxon>Chlorophyta</taxon>
        <taxon>core chlorophytes</taxon>
        <taxon>Trebouxiophyceae</taxon>
        <taxon>Trebouxiophyceae incertae sedis</taxon>
        <taxon>Coccomyxaceae</taxon>
        <taxon>Coccomyxa</taxon>
    </lineage>
</organism>
<dbReference type="Gene3D" id="3.40.1010.10">
    <property type="entry name" value="Cobalt-precorrin-4 Transmethylase, Domain 1"/>
    <property type="match status" value="1"/>
</dbReference>
<comment type="caution">
    <text evidence="6">The sequence shown here is derived from an EMBL/GenBank/DDBJ whole genome shotgun (WGS) entry which is preliminary data.</text>
</comment>
<dbReference type="CDD" id="cd11642">
    <property type="entry name" value="SUMT"/>
    <property type="match status" value="1"/>
</dbReference>
<name>A0ABP1G569_9CHLO</name>
<keyword evidence="3" id="KW-0949">S-adenosyl-L-methionine</keyword>
<feature type="domain" description="Tetrapyrrole methylase" evidence="5">
    <location>
        <begin position="12"/>
        <end position="217"/>
    </location>
</feature>
<dbReference type="InterPro" id="IPR014776">
    <property type="entry name" value="4pyrrole_Mease_sub2"/>
</dbReference>
<sequence>MGHDGQPLGKAWLVGCGPGSLDHLTLKAVRLIRAADVIMYDDLGAEAAVKEFAPETAERVYVGKRGGQKSIVQTEINDLLVTYCRQGKQVVRLKGGCPSVFSRCSGELHALAAAGFPAELVPGVSSALAAPLFAGFPLTDAQLGRSFAVTSGHQPEATDWAAFAQIDTLVVLMAGKNLDVLMRLLQTAGWDFDRPVAVVRAAGQPDQEIWKGTVSTIAEQTEGAGPLSPCVLIIGSVVSLSGEPS</sequence>
<accession>A0ABP1G569</accession>
<dbReference type="NCBIfam" id="NF004790">
    <property type="entry name" value="PRK06136.1"/>
    <property type="match status" value="1"/>
</dbReference>
<dbReference type="InterPro" id="IPR035996">
    <property type="entry name" value="4pyrrol_Methylase_sf"/>
</dbReference>
<dbReference type="InterPro" id="IPR000878">
    <property type="entry name" value="4pyrrol_Mease"/>
</dbReference>
<dbReference type="InterPro" id="IPR006366">
    <property type="entry name" value="CobA/CysG_C"/>
</dbReference>
<evidence type="ECO:0000256" key="1">
    <source>
        <dbReference type="ARBA" id="ARBA00022603"/>
    </source>
</evidence>
<protein>
    <submittedName>
        <fullName evidence="6">G10216 protein</fullName>
    </submittedName>
</protein>
<evidence type="ECO:0000256" key="3">
    <source>
        <dbReference type="ARBA" id="ARBA00022691"/>
    </source>
</evidence>
<evidence type="ECO:0000313" key="6">
    <source>
        <dbReference type="EMBL" id="CAL5227284.1"/>
    </source>
</evidence>
<dbReference type="Proteomes" id="UP001497392">
    <property type="component" value="Unassembled WGS sequence"/>
</dbReference>
<keyword evidence="1" id="KW-0489">Methyltransferase</keyword>
<evidence type="ECO:0000256" key="4">
    <source>
        <dbReference type="ARBA" id="ARBA00023244"/>
    </source>
</evidence>
<dbReference type="Gene3D" id="3.30.950.10">
    <property type="entry name" value="Methyltransferase, Cobalt-precorrin-4 Transmethylase, Domain 2"/>
    <property type="match status" value="1"/>
</dbReference>
<keyword evidence="7" id="KW-1185">Reference proteome</keyword>
<proteinExistence type="predicted"/>
<dbReference type="NCBIfam" id="TIGR01469">
    <property type="entry name" value="cobA_cysG_Cterm"/>
    <property type="match status" value="1"/>
</dbReference>
<dbReference type="InterPro" id="IPR014777">
    <property type="entry name" value="4pyrrole_Mease_sub1"/>
</dbReference>
<dbReference type="PANTHER" id="PTHR45790">
    <property type="entry name" value="SIROHEME SYNTHASE-RELATED"/>
    <property type="match status" value="1"/>
</dbReference>
<dbReference type="PANTHER" id="PTHR45790:SF3">
    <property type="entry name" value="S-ADENOSYL-L-METHIONINE-DEPENDENT UROPORPHYRINOGEN III METHYLTRANSFERASE, CHLOROPLASTIC"/>
    <property type="match status" value="1"/>
</dbReference>
<evidence type="ECO:0000313" key="7">
    <source>
        <dbReference type="Proteomes" id="UP001497392"/>
    </source>
</evidence>
<dbReference type="InterPro" id="IPR050161">
    <property type="entry name" value="Siro_Cobalamin_biosynth"/>
</dbReference>
<dbReference type="Pfam" id="PF00590">
    <property type="entry name" value="TP_methylase"/>
    <property type="match status" value="1"/>
</dbReference>
<reference evidence="6 7" key="1">
    <citation type="submission" date="2024-06" db="EMBL/GenBank/DDBJ databases">
        <authorList>
            <person name="Kraege A."/>
            <person name="Thomma B."/>
        </authorList>
    </citation>
    <scope>NUCLEOTIDE SEQUENCE [LARGE SCALE GENOMIC DNA]</scope>
</reference>
<keyword evidence="4" id="KW-0627">Porphyrin biosynthesis</keyword>
<dbReference type="EMBL" id="CAXHTA020000017">
    <property type="protein sequence ID" value="CAL5227284.1"/>
    <property type="molecule type" value="Genomic_DNA"/>
</dbReference>
<evidence type="ECO:0000256" key="2">
    <source>
        <dbReference type="ARBA" id="ARBA00022679"/>
    </source>
</evidence>
<gene>
    <name evidence="6" type="primary">g10216</name>
    <name evidence="6" type="ORF">VP750_LOCUS9190</name>
</gene>
<evidence type="ECO:0000259" key="5">
    <source>
        <dbReference type="Pfam" id="PF00590"/>
    </source>
</evidence>